<dbReference type="Pfam" id="PF10123">
    <property type="entry name" value="Mu-like_Pro"/>
    <property type="match status" value="1"/>
</dbReference>
<feature type="signal peptide" evidence="1">
    <location>
        <begin position="1"/>
        <end position="22"/>
    </location>
</feature>
<sequence>MKKSLITATLALALSAAPSARASPGYLLSAPSRPARPTRLNVNIPIGSEPPTEFHIWAYGPVETVYGTFQFTRRSGELCMAFAQEYGNDLFFDYDHAFWAEGGAPDKGKAAGWFRLELRTDGLWATNITWTPAAAQAIRDKEWRYFSPALDADTTGEITRIWNVALTNLPATHNQTPLVAANVRDFRTPDHQASVSLDRLYGLLCKALDERFQSVWLVEVFNDHAVFEYAGRLWSVPYTVLGTAVTLGSDATEVARQYIPVQGGQTMRTLLTALGLAATATEADALHALNIRLAEGESLQRQLLSATGQTDTQAALGVVAANAQAATLLSAAQVRIGDLETEQRTTRLNALITQGKQDRKLTPALETWAAGQTVEALSAFLEHAPVIAQLSADPVTPPAADMDLGGDLPAEPLRFNGKTWAEMSGADKHNLHFTDKATYDHLRADHLKRSGQG</sequence>
<geneLocation type="plasmid" evidence="2 3">
    <name>pDAETH-4</name>
</geneLocation>
<name>A0ABM8ALX6_9DEIO</name>
<keyword evidence="3" id="KW-1185">Reference proteome</keyword>
<evidence type="ECO:0008006" key="4">
    <source>
        <dbReference type="Google" id="ProtNLM"/>
    </source>
</evidence>
<accession>A0ABM8ALX6</accession>
<evidence type="ECO:0000256" key="1">
    <source>
        <dbReference type="SAM" id="SignalP"/>
    </source>
</evidence>
<dbReference type="Proteomes" id="UP001064971">
    <property type="component" value="Plasmid pDAETH-4"/>
</dbReference>
<dbReference type="EMBL" id="AP026564">
    <property type="protein sequence ID" value="BDP44855.1"/>
    <property type="molecule type" value="Genomic_DNA"/>
</dbReference>
<keyword evidence="1" id="KW-0732">Signal</keyword>
<evidence type="ECO:0000313" key="2">
    <source>
        <dbReference type="EMBL" id="BDP44855.1"/>
    </source>
</evidence>
<organism evidence="2 3">
    <name type="scientific">Deinococcus aetherius</name>
    <dbReference type="NCBI Taxonomy" id="200252"/>
    <lineage>
        <taxon>Bacteria</taxon>
        <taxon>Thermotogati</taxon>
        <taxon>Deinococcota</taxon>
        <taxon>Deinococci</taxon>
        <taxon>Deinococcales</taxon>
        <taxon>Deinococcaceae</taxon>
        <taxon>Deinococcus</taxon>
    </lineage>
</organism>
<gene>
    <name evidence="2" type="ORF">DAETH_48240</name>
</gene>
<keyword evidence="2" id="KW-0614">Plasmid</keyword>
<dbReference type="InterPro" id="IPR012106">
    <property type="entry name" value="Phage_Mu_Gp1"/>
</dbReference>
<feature type="chain" id="PRO_5046450647" description="Mu-like prophage I protein" evidence="1">
    <location>
        <begin position="23"/>
        <end position="453"/>
    </location>
</feature>
<protein>
    <recommendedName>
        <fullName evidence="4">Mu-like prophage I protein</fullName>
    </recommendedName>
</protein>
<evidence type="ECO:0000313" key="3">
    <source>
        <dbReference type="Proteomes" id="UP001064971"/>
    </source>
</evidence>
<dbReference type="RefSeq" id="WP_264778903.1">
    <property type="nucleotide sequence ID" value="NZ_AP026564.1"/>
</dbReference>
<reference evidence="2" key="1">
    <citation type="submission" date="2022-07" db="EMBL/GenBank/DDBJ databases">
        <title>Complete Genome Sequence of the Radioresistant Bacterium Deinococcus aetherius ST0316, Isolated from the Air Dust collected in Lower Stratosphere above Japan.</title>
        <authorList>
            <person name="Satoh K."/>
            <person name="Hagiwara K."/>
            <person name="Katsumata K."/>
            <person name="Kubo A."/>
            <person name="Yokobori S."/>
            <person name="Yamagishi A."/>
            <person name="Oono Y."/>
            <person name="Narumi I."/>
        </authorList>
    </citation>
    <scope>NUCLEOTIDE SEQUENCE</scope>
    <source>
        <strain evidence="2">ST0316</strain>
        <plasmid evidence="2">pDAETH-4</plasmid>
    </source>
</reference>
<proteinExistence type="predicted"/>